<proteinExistence type="predicted"/>
<protein>
    <submittedName>
        <fullName evidence="4">Amino acid ABC transporter substrate-binding protein</fullName>
    </submittedName>
</protein>
<evidence type="ECO:0000313" key="4">
    <source>
        <dbReference type="EMBL" id="PWG59375.1"/>
    </source>
</evidence>
<dbReference type="Proteomes" id="UP000245753">
    <property type="component" value="Unassembled WGS sequence"/>
</dbReference>
<dbReference type="Gene3D" id="3.40.190.10">
    <property type="entry name" value="Periplasmic binding protein-like II"/>
    <property type="match status" value="2"/>
</dbReference>
<keyword evidence="1 2" id="KW-0732">Signal</keyword>
<gene>
    <name evidence="4" type="ORF">DF200_08115</name>
</gene>
<reference evidence="4 5" key="1">
    <citation type="journal article" date="2018" name="Int. J. Syst. Evol. Microbiol.">
        <title>Bifidobacterium catulorum sp. nov., a novel taxon from the faeces of the baby common marmoset (Callithrix jacchus).</title>
        <authorList>
            <person name="Modesto M."/>
            <person name="Michelini S."/>
            <person name="Oki K."/>
            <person name="Biavati B."/>
            <person name="Watanabe K."/>
            <person name="Mattarelli P."/>
        </authorList>
    </citation>
    <scope>NUCLEOTIDE SEQUENCE [LARGE SCALE GENOMIC DNA]</scope>
    <source>
        <strain evidence="4 5">MRM 8.19</strain>
    </source>
</reference>
<dbReference type="PROSITE" id="PS51257">
    <property type="entry name" value="PROKAR_LIPOPROTEIN"/>
    <property type="match status" value="1"/>
</dbReference>
<evidence type="ECO:0000259" key="3">
    <source>
        <dbReference type="SMART" id="SM00062"/>
    </source>
</evidence>
<accession>A0A2U2MR82</accession>
<feature type="signal peptide" evidence="2">
    <location>
        <begin position="1"/>
        <end position="27"/>
    </location>
</feature>
<dbReference type="AlphaFoldDB" id="A0A2U2MR82"/>
<evidence type="ECO:0000256" key="2">
    <source>
        <dbReference type="SAM" id="SignalP"/>
    </source>
</evidence>
<evidence type="ECO:0000313" key="5">
    <source>
        <dbReference type="Proteomes" id="UP000245753"/>
    </source>
</evidence>
<dbReference type="RefSeq" id="WP_109137774.1">
    <property type="nucleotide sequence ID" value="NZ_QFFN01000024.1"/>
</dbReference>
<sequence length="300" mass="32014">MRTARITRGTKLMAAACAALMSVTALAACGGGSGSSGAKANCTPLVSNITTIKSGTLTVGVIDQPPYSSYNNGSPTGMDIDFIKQIADANCLNVEYQQASFANAMQAIASGQIDTATGDINVTEKREQVVDFPRSIYLEGVGYASKKGVDVKSIDDIDAKGIKTIGIGDGYGWLADMQKVFGDKVKTYPSSVEMKQDLEAGRVDMIMEAYGTAVDEFKGNDNIAVEYANKNPDKRINSLVEPPEVSYPYTKGNTSLGQAFDKGIEKIIKDGKVKPTLKKYGLDEGLAEIRDKQYVVPATD</sequence>
<dbReference type="OrthoDB" id="8454826at2"/>
<feature type="domain" description="Solute-binding protein family 3/N-terminal" evidence="3">
    <location>
        <begin position="56"/>
        <end position="284"/>
    </location>
</feature>
<evidence type="ECO:0000256" key="1">
    <source>
        <dbReference type="ARBA" id="ARBA00022729"/>
    </source>
</evidence>
<keyword evidence="5" id="KW-1185">Reference proteome</keyword>
<dbReference type="CDD" id="cd13530">
    <property type="entry name" value="PBP2_peptides_like"/>
    <property type="match status" value="1"/>
</dbReference>
<comment type="caution">
    <text evidence="4">The sequence shown here is derived from an EMBL/GenBank/DDBJ whole genome shotgun (WGS) entry which is preliminary data.</text>
</comment>
<dbReference type="Pfam" id="PF00497">
    <property type="entry name" value="SBP_bac_3"/>
    <property type="match status" value="1"/>
</dbReference>
<dbReference type="SMART" id="SM00062">
    <property type="entry name" value="PBPb"/>
    <property type="match status" value="1"/>
</dbReference>
<dbReference type="SUPFAM" id="SSF53850">
    <property type="entry name" value="Periplasmic binding protein-like II"/>
    <property type="match status" value="1"/>
</dbReference>
<dbReference type="PANTHER" id="PTHR35936">
    <property type="entry name" value="MEMBRANE-BOUND LYTIC MUREIN TRANSGLYCOSYLASE F"/>
    <property type="match status" value="1"/>
</dbReference>
<dbReference type="InterPro" id="IPR001638">
    <property type="entry name" value="Solute-binding_3/MltF_N"/>
</dbReference>
<feature type="chain" id="PRO_5015719918" evidence="2">
    <location>
        <begin position="28"/>
        <end position="300"/>
    </location>
</feature>
<organism evidence="4 5">
    <name type="scientific">Bifidobacterium catulorum</name>
    <dbReference type="NCBI Taxonomy" id="1630173"/>
    <lineage>
        <taxon>Bacteria</taxon>
        <taxon>Bacillati</taxon>
        <taxon>Actinomycetota</taxon>
        <taxon>Actinomycetes</taxon>
        <taxon>Bifidobacteriales</taxon>
        <taxon>Bifidobacteriaceae</taxon>
        <taxon>Bifidobacterium</taxon>
    </lineage>
</organism>
<dbReference type="EMBL" id="QFFN01000024">
    <property type="protein sequence ID" value="PWG59375.1"/>
    <property type="molecule type" value="Genomic_DNA"/>
</dbReference>
<name>A0A2U2MR82_9BIFI</name>